<dbReference type="RefSeq" id="WP_190716545.1">
    <property type="nucleotide sequence ID" value="NZ_JACJST010000016.1"/>
</dbReference>
<accession>A0ABR8FL20</accession>
<keyword evidence="2" id="KW-1185">Reference proteome</keyword>
<sequence>MTVLLPEIGITNCIRSISLLEEYPQNIVGSFWIMCGLGYLLDYDGSEMPDWWIDNLDEDNQAQGIINAFEKGYFEGKLTNPLAGGYCIIVVADSSNPAHLSYVISHLIMRESEGINLLRIMARHNIPAHTEVMYPDEFLSLRYGEKHPSYQYLRETIDHWSVQVWEDYCSYLMSEHGQSMFYDYCKKINSVKDEVQATVEKGTKPLVLTEGETVVIYIKTALELLGEKEILAQVDIEWVGISTGKNLKSKGSNRNAGESGLNNTKDVLISKPQFLTRKVLLLYDCDTDKSNEDHELLKIRKIPQQKNRKVKKGIENLFPDHLFTEEFYLPKTKYGDYGEENQIQEFQKMKFCKWMCEERKQAEDFFDFKIIIDFIKDCLGTVIY</sequence>
<dbReference type="EMBL" id="JACJST010000016">
    <property type="protein sequence ID" value="MBD2569604.1"/>
    <property type="molecule type" value="Genomic_DNA"/>
</dbReference>
<proteinExistence type="predicted"/>
<evidence type="ECO:0000313" key="2">
    <source>
        <dbReference type="Proteomes" id="UP000640531"/>
    </source>
</evidence>
<name>A0ABR8FL20_9NOST</name>
<gene>
    <name evidence="1" type="ORF">H6G59_17240</name>
</gene>
<organism evidence="1 2">
    <name type="scientific">Anabaena lutea FACHB-196</name>
    <dbReference type="NCBI Taxonomy" id="2692881"/>
    <lineage>
        <taxon>Bacteria</taxon>
        <taxon>Bacillati</taxon>
        <taxon>Cyanobacteriota</taxon>
        <taxon>Cyanophyceae</taxon>
        <taxon>Nostocales</taxon>
        <taxon>Nostocaceae</taxon>
        <taxon>Anabaena</taxon>
    </lineage>
</organism>
<reference evidence="1 2" key="1">
    <citation type="journal article" date="2020" name="ISME J.">
        <title>Comparative genomics reveals insights into cyanobacterial evolution and habitat adaptation.</title>
        <authorList>
            <person name="Chen M.Y."/>
            <person name="Teng W.K."/>
            <person name="Zhao L."/>
            <person name="Hu C.X."/>
            <person name="Zhou Y.K."/>
            <person name="Han B.P."/>
            <person name="Song L.R."/>
            <person name="Shu W.S."/>
        </authorList>
    </citation>
    <scope>NUCLEOTIDE SEQUENCE [LARGE SCALE GENOMIC DNA]</scope>
    <source>
        <strain evidence="1 2">FACHB-196</strain>
    </source>
</reference>
<protein>
    <submittedName>
        <fullName evidence="1">Uncharacterized protein</fullName>
    </submittedName>
</protein>
<evidence type="ECO:0000313" key="1">
    <source>
        <dbReference type="EMBL" id="MBD2569604.1"/>
    </source>
</evidence>
<comment type="caution">
    <text evidence="1">The sequence shown here is derived from an EMBL/GenBank/DDBJ whole genome shotgun (WGS) entry which is preliminary data.</text>
</comment>
<dbReference type="Proteomes" id="UP000640531">
    <property type="component" value="Unassembled WGS sequence"/>
</dbReference>